<name>A0ABY9TD05_BREBE</name>
<dbReference type="PANTHER" id="PTHR12147:SF26">
    <property type="entry name" value="PEPTIDASE M28 DOMAIN-CONTAINING PROTEIN"/>
    <property type="match status" value="1"/>
</dbReference>
<evidence type="ECO:0000259" key="3">
    <source>
        <dbReference type="Pfam" id="PF04389"/>
    </source>
</evidence>
<dbReference type="PANTHER" id="PTHR12147">
    <property type="entry name" value="METALLOPEPTIDASE M28 FAMILY MEMBER"/>
    <property type="match status" value="1"/>
</dbReference>
<evidence type="ECO:0000259" key="2">
    <source>
        <dbReference type="Pfam" id="PF02225"/>
    </source>
</evidence>
<evidence type="ECO:0000313" key="4">
    <source>
        <dbReference type="EMBL" id="WNC17106.1"/>
    </source>
</evidence>
<gene>
    <name evidence="4" type="ORF">RGB73_12605</name>
</gene>
<dbReference type="Gene3D" id="3.50.30.30">
    <property type="match status" value="1"/>
</dbReference>
<dbReference type="InterPro" id="IPR007484">
    <property type="entry name" value="Peptidase_M28"/>
</dbReference>
<dbReference type="Gene3D" id="3.40.630.10">
    <property type="entry name" value="Zn peptidases"/>
    <property type="match status" value="1"/>
</dbReference>
<evidence type="ECO:0000313" key="5">
    <source>
        <dbReference type="Proteomes" id="UP001256827"/>
    </source>
</evidence>
<dbReference type="SUPFAM" id="SSF53187">
    <property type="entry name" value="Zn-dependent exopeptidases"/>
    <property type="match status" value="1"/>
</dbReference>
<evidence type="ECO:0000256" key="1">
    <source>
        <dbReference type="SAM" id="SignalP"/>
    </source>
</evidence>
<dbReference type="Pfam" id="PF02225">
    <property type="entry name" value="PA"/>
    <property type="match status" value="1"/>
</dbReference>
<accession>A0ABY9TD05</accession>
<feature type="signal peptide" evidence="1">
    <location>
        <begin position="1"/>
        <end position="29"/>
    </location>
</feature>
<protein>
    <submittedName>
        <fullName evidence="4">M28 family peptidase</fullName>
    </submittedName>
</protein>
<sequence length="453" mass="47724">MRPNRRFSLTAVLASGLLLLPLMPSPVFSQASAMEIQEAIDGDTLLLHVERLARTPRPPATETEFAAAVYVENALRSYGYQTVLQPFTYYTYREPSALSLSVEGWKGAAFEARGFTYGPNGIGTGEIADCGLGTAADFQSGKARGKIALVRRGSTTFAEKVRQAAAAGAVAAIVWNDRDDALKGTLGEPLDMSVPVIMLSKQQGERLREQMKKQAVKATVKVDGGLSIRQTSYNIVATRKPESQGTGQIVLVTAHHDSAVKSPGANNGASGVAVLLEVARLLADKPTDTEVRLVSFGAASAGEQGPIAFVEGLTEKETKAMVAAYCLDAVGSVDAGVLTVSDPSGSRNVPVTLAEANGAVFSTAWNDRAEASGDHLPLAAAGIPVAFLTRAPSDAWRDQPEDTIEKISADRLIETAETVYAAVAEMTDPQTPAYAVSTGKISGGKTLEREAVQ</sequence>
<dbReference type="Proteomes" id="UP001256827">
    <property type="component" value="Chromosome"/>
</dbReference>
<dbReference type="Pfam" id="PF04389">
    <property type="entry name" value="Peptidase_M28"/>
    <property type="match status" value="1"/>
</dbReference>
<feature type="chain" id="PRO_5046330799" evidence="1">
    <location>
        <begin position="30"/>
        <end position="453"/>
    </location>
</feature>
<organism evidence="4 5">
    <name type="scientific">Brevibacillus brevis</name>
    <name type="common">Bacillus brevis</name>
    <dbReference type="NCBI Taxonomy" id="1393"/>
    <lineage>
        <taxon>Bacteria</taxon>
        <taxon>Bacillati</taxon>
        <taxon>Bacillota</taxon>
        <taxon>Bacilli</taxon>
        <taxon>Bacillales</taxon>
        <taxon>Paenibacillaceae</taxon>
        <taxon>Brevibacillus</taxon>
    </lineage>
</organism>
<keyword evidence="5" id="KW-1185">Reference proteome</keyword>
<feature type="domain" description="Peptidase M28" evidence="3">
    <location>
        <begin position="234"/>
        <end position="422"/>
    </location>
</feature>
<proteinExistence type="predicted"/>
<feature type="domain" description="PA" evidence="2">
    <location>
        <begin position="128"/>
        <end position="207"/>
    </location>
</feature>
<dbReference type="InterPro" id="IPR046450">
    <property type="entry name" value="PA_dom_sf"/>
</dbReference>
<reference evidence="4 5" key="1">
    <citation type="submission" date="2023-09" db="EMBL/GenBank/DDBJ databases">
        <title>Complete Genome and Methylome dissection of Bacillus brevis NEB573 original source of BbsI restriction endonuclease.</title>
        <authorList>
            <person name="Fomenkov A."/>
            <person name="Roberts R.D."/>
        </authorList>
    </citation>
    <scope>NUCLEOTIDE SEQUENCE [LARGE SCALE GENOMIC DNA]</scope>
    <source>
        <strain evidence="4 5">NEB573</strain>
    </source>
</reference>
<dbReference type="RefSeq" id="WP_310772482.1">
    <property type="nucleotide sequence ID" value="NZ_CP134050.1"/>
</dbReference>
<keyword evidence="1" id="KW-0732">Signal</keyword>
<dbReference type="SUPFAM" id="SSF52025">
    <property type="entry name" value="PA domain"/>
    <property type="match status" value="1"/>
</dbReference>
<dbReference type="EMBL" id="CP134050">
    <property type="protein sequence ID" value="WNC17106.1"/>
    <property type="molecule type" value="Genomic_DNA"/>
</dbReference>
<dbReference type="InterPro" id="IPR045175">
    <property type="entry name" value="M28_fam"/>
</dbReference>
<dbReference type="InterPro" id="IPR003137">
    <property type="entry name" value="PA_domain"/>
</dbReference>